<dbReference type="GO" id="GO:0009927">
    <property type="term" value="F:histidine phosphotransfer kinase activity"/>
    <property type="evidence" value="ECO:0007669"/>
    <property type="project" value="TreeGrafter"/>
</dbReference>
<dbReference type="Proteomes" id="UP000034508">
    <property type="component" value="Unassembled WGS sequence"/>
</dbReference>
<evidence type="ECO:0000256" key="1">
    <source>
        <dbReference type="ARBA" id="ARBA00000085"/>
    </source>
</evidence>
<feature type="transmembrane region" description="Helical" evidence="7">
    <location>
        <begin position="257"/>
        <end position="275"/>
    </location>
</feature>
<sequence length="606" mass="68966">MISTSLIILIIVIVIYLSLGLIVYFSNSKNKTNILFVLLIMSIIIWVCSNFFENEKIAVNFFGLLLKIDFVFAALMAYFWLLFVLNFPKQDKNITFIKEILLLIPPILFAFLIFFDQIIINIRFDRNVIFDAGPLFWFYATYCFIYFVGGCIILVSKYFKLSGTERLQTFYVVLGAFLTALIALAVNLILPQIFPSVPIDISRIGIYSFLFLASFTTYSIVKHQLFDIRVILTETATVLVIMALLIQVLLSQNTIEGVTNLVILIIVSYGGYLLIKSVKDEIERRKQLQILSEQLAHANSHLKELDKMKTEFVSLASHELLTPVSAIEGYLSMMLDEKLARIDDPKAIHYMDQVYRSAKRLARLVTDMLNVSRIEEGRLLVEKKEVSLTGVITQTIDELKFKAEEKKQKITFQSANHWETFGDSDKIKEILINLIGNSIKYSKNPGEIELLLETVPTEQVKETWGKVEGAIKDRPLDDQEAIKSAVDERLKRLVGERQILIHVKDQGVGIPREELPRLFKKFHRVGDYTTAESQGTGLGLYITRALVELHHGRVWADSEGQGKGSVFTFSLPEAGVQKEIQDLEAQVPHRGDMKPLARPTKQAEEL</sequence>
<dbReference type="SMART" id="SM00387">
    <property type="entry name" value="HATPase_c"/>
    <property type="match status" value="1"/>
</dbReference>
<keyword evidence="5 9" id="KW-0418">Kinase</keyword>
<evidence type="ECO:0000256" key="7">
    <source>
        <dbReference type="SAM" id="Phobius"/>
    </source>
</evidence>
<keyword evidence="7" id="KW-0812">Transmembrane</keyword>
<feature type="transmembrane region" description="Helical" evidence="7">
    <location>
        <begin position="100"/>
        <end position="124"/>
    </location>
</feature>
<dbReference type="CDD" id="cd00082">
    <property type="entry name" value="HisKA"/>
    <property type="match status" value="1"/>
</dbReference>
<dbReference type="InterPro" id="IPR003594">
    <property type="entry name" value="HATPase_dom"/>
</dbReference>
<dbReference type="GO" id="GO:0005886">
    <property type="term" value="C:plasma membrane"/>
    <property type="evidence" value="ECO:0007669"/>
    <property type="project" value="TreeGrafter"/>
</dbReference>
<feature type="transmembrane region" description="Helical" evidence="7">
    <location>
        <begin position="136"/>
        <end position="158"/>
    </location>
</feature>
<dbReference type="Gene3D" id="1.10.287.130">
    <property type="match status" value="1"/>
</dbReference>
<feature type="domain" description="Histidine kinase" evidence="8">
    <location>
        <begin position="315"/>
        <end position="575"/>
    </location>
</feature>
<dbReference type="InterPro" id="IPR004358">
    <property type="entry name" value="Sig_transdc_His_kin-like_C"/>
</dbReference>
<evidence type="ECO:0000313" key="9">
    <source>
        <dbReference type="EMBL" id="KKQ18321.1"/>
    </source>
</evidence>
<keyword evidence="7" id="KW-0472">Membrane</keyword>
<dbReference type="Pfam" id="PF02518">
    <property type="entry name" value="HATPase_c"/>
    <property type="match status" value="1"/>
</dbReference>
<dbReference type="PROSITE" id="PS50109">
    <property type="entry name" value="HIS_KIN"/>
    <property type="match status" value="1"/>
</dbReference>
<keyword evidence="7" id="KW-1133">Transmembrane helix</keyword>
<evidence type="ECO:0000256" key="3">
    <source>
        <dbReference type="ARBA" id="ARBA00022553"/>
    </source>
</evidence>
<dbReference type="InterPro" id="IPR005467">
    <property type="entry name" value="His_kinase_dom"/>
</dbReference>
<feature type="transmembrane region" description="Helical" evidence="7">
    <location>
        <begin position="228"/>
        <end position="251"/>
    </location>
</feature>
<dbReference type="Gene3D" id="3.30.565.10">
    <property type="entry name" value="Histidine kinase-like ATPase, C-terminal domain"/>
    <property type="match status" value="1"/>
</dbReference>
<feature type="transmembrane region" description="Helical" evidence="7">
    <location>
        <begin position="201"/>
        <end position="221"/>
    </location>
</feature>
<dbReference type="PANTHER" id="PTHR43047:SF72">
    <property type="entry name" value="OSMOSENSING HISTIDINE PROTEIN KINASE SLN1"/>
    <property type="match status" value="1"/>
</dbReference>
<reference evidence="9 10" key="1">
    <citation type="journal article" date="2015" name="Nature">
        <title>rRNA introns, odd ribosomes, and small enigmatic genomes across a large radiation of phyla.</title>
        <authorList>
            <person name="Brown C.T."/>
            <person name="Hug L.A."/>
            <person name="Thomas B.C."/>
            <person name="Sharon I."/>
            <person name="Castelle C.J."/>
            <person name="Singh A."/>
            <person name="Wilkins M.J."/>
            <person name="Williams K.H."/>
            <person name="Banfield J.F."/>
        </authorList>
    </citation>
    <scope>NUCLEOTIDE SEQUENCE [LARGE SCALE GENOMIC DNA]</scope>
</reference>
<evidence type="ECO:0000256" key="4">
    <source>
        <dbReference type="ARBA" id="ARBA00022679"/>
    </source>
</evidence>
<dbReference type="SUPFAM" id="SSF47384">
    <property type="entry name" value="Homodimeric domain of signal transducing histidine kinase"/>
    <property type="match status" value="1"/>
</dbReference>
<gene>
    <name evidence="9" type="ORF">US31_C0006G0052</name>
</gene>
<dbReference type="GO" id="GO:0000155">
    <property type="term" value="F:phosphorelay sensor kinase activity"/>
    <property type="evidence" value="ECO:0007669"/>
    <property type="project" value="InterPro"/>
</dbReference>
<dbReference type="EMBL" id="LBSM01000006">
    <property type="protein sequence ID" value="KKQ18321.1"/>
    <property type="molecule type" value="Genomic_DNA"/>
</dbReference>
<feature type="transmembrane region" description="Helical" evidence="7">
    <location>
        <begin position="32"/>
        <end position="52"/>
    </location>
</feature>
<keyword evidence="6" id="KW-0902">Two-component regulatory system</keyword>
<comment type="catalytic activity">
    <reaction evidence="1">
        <text>ATP + protein L-histidine = ADP + protein N-phospho-L-histidine.</text>
        <dbReference type="EC" id="2.7.13.3"/>
    </reaction>
</comment>
<dbReference type="InterPro" id="IPR031621">
    <property type="entry name" value="HisKA_7TM"/>
</dbReference>
<dbReference type="Pfam" id="PF00512">
    <property type="entry name" value="HisKA"/>
    <property type="match status" value="1"/>
</dbReference>
<keyword evidence="3" id="KW-0597">Phosphoprotein</keyword>
<name>A0A0G0IQM4_9BACT</name>
<dbReference type="InterPro" id="IPR036890">
    <property type="entry name" value="HATPase_C_sf"/>
</dbReference>
<evidence type="ECO:0000313" key="10">
    <source>
        <dbReference type="Proteomes" id="UP000034508"/>
    </source>
</evidence>
<dbReference type="SUPFAM" id="SSF55874">
    <property type="entry name" value="ATPase domain of HSP90 chaperone/DNA topoisomerase II/histidine kinase"/>
    <property type="match status" value="1"/>
</dbReference>
<comment type="caution">
    <text evidence="9">The sequence shown here is derived from an EMBL/GenBank/DDBJ whole genome shotgun (WGS) entry which is preliminary data.</text>
</comment>
<dbReference type="AlphaFoldDB" id="A0A0G0IQM4"/>
<dbReference type="EC" id="2.7.13.3" evidence="2"/>
<evidence type="ECO:0000256" key="5">
    <source>
        <dbReference type="ARBA" id="ARBA00022777"/>
    </source>
</evidence>
<dbReference type="PANTHER" id="PTHR43047">
    <property type="entry name" value="TWO-COMPONENT HISTIDINE PROTEIN KINASE"/>
    <property type="match status" value="1"/>
</dbReference>
<proteinExistence type="predicted"/>
<evidence type="ECO:0000259" key="8">
    <source>
        <dbReference type="PROSITE" id="PS50109"/>
    </source>
</evidence>
<evidence type="ECO:0000256" key="6">
    <source>
        <dbReference type="ARBA" id="ARBA00023012"/>
    </source>
</evidence>
<dbReference type="PRINTS" id="PR00344">
    <property type="entry name" value="BCTRLSENSOR"/>
</dbReference>
<dbReference type="FunFam" id="1.10.287.130:FF:000001">
    <property type="entry name" value="Two-component sensor histidine kinase"/>
    <property type="match status" value="1"/>
</dbReference>
<organism evidence="9 10">
    <name type="scientific">Berkelbacteria bacterium GW2011_GWA1_36_9</name>
    <dbReference type="NCBI Taxonomy" id="1618331"/>
    <lineage>
        <taxon>Bacteria</taxon>
        <taxon>Candidatus Berkelbacteria</taxon>
    </lineage>
</organism>
<dbReference type="Pfam" id="PF16927">
    <property type="entry name" value="HisKA_7TM"/>
    <property type="match status" value="1"/>
</dbReference>
<dbReference type="SMART" id="SM00388">
    <property type="entry name" value="HisKA"/>
    <property type="match status" value="1"/>
</dbReference>
<keyword evidence="4" id="KW-0808">Transferase</keyword>
<feature type="transmembrane region" description="Helical" evidence="7">
    <location>
        <begin position="170"/>
        <end position="189"/>
    </location>
</feature>
<feature type="transmembrane region" description="Helical" evidence="7">
    <location>
        <begin position="6"/>
        <end position="25"/>
    </location>
</feature>
<dbReference type="InterPro" id="IPR036097">
    <property type="entry name" value="HisK_dim/P_sf"/>
</dbReference>
<dbReference type="InterPro" id="IPR003661">
    <property type="entry name" value="HisK_dim/P_dom"/>
</dbReference>
<accession>A0A0G0IQM4</accession>
<protein>
    <recommendedName>
        <fullName evidence="2">histidine kinase</fullName>
        <ecNumber evidence="2">2.7.13.3</ecNumber>
    </recommendedName>
</protein>
<evidence type="ECO:0000256" key="2">
    <source>
        <dbReference type="ARBA" id="ARBA00012438"/>
    </source>
</evidence>
<feature type="transmembrane region" description="Helical" evidence="7">
    <location>
        <begin position="64"/>
        <end position="88"/>
    </location>
</feature>